<comment type="subcellular location">
    <subcellularLocation>
        <location evidence="1 9">Cell membrane</location>
        <topology evidence="1 9">Multi-pass membrane protein</topology>
    </subcellularLocation>
</comment>
<dbReference type="AlphaFoldDB" id="A0A943I0P7"/>
<name>A0A943I0P7_9FIRM</name>
<reference evidence="13" key="1">
    <citation type="submission" date="2021-02" db="EMBL/GenBank/DDBJ databases">
        <title>Infant gut strain persistence is associated with maternal origin, phylogeny, and functional potential including surface adhesion and iron acquisition.</title>
        <authorList>
            <person name="Lou Y.C."/>
        </authorList>
    </citation>
    <scope>NUCLEOTIDE SEQUENCE</scope>
    <source>
        <strain evidence="13">L3_106_000M1_dasL3_106_000M1_concoct_15</strain>
    </source>
</reference>
<dbReference type="NCBIfam" id="TIGR00916">
    <property type="entry name" value="2A0604s01"/>
    <property type="match status" value="1"/>
</dbReference>
<dbReference type="InterPro" id="IPR005791">
    <property type="entry name" value="SecD"/>
</dbReference>
<organism evidence="13 14">
    <name type="scientific">Acidaminococcus intestini</name>
    <dbReference type="NCBI Taxonomy" id="187327"/>
    <lineage>
        <taxon>Bacteria</taxon>
        <taxon>Bacillati</taxon>
        <taxon>Bacillota</taxon>
        <taxon>Negativicutes</taxon>
        <taxon>Acidaminococcales</taxon>
        <taxon>Acidaminococcaceae</taxon>
        <taxon>Acidaminococcus</taxon>
    </lineage>
</organism>
<feature type="domain" description="Protein export membrane protein SecD/SecF C-terminal" evidence="10">
    <location>
        <begin position="245"/>
        <end position="414"/>
    </location>
</feature>
<dbReference type="PANTHER" id="PTHR30081:SF1">
    <property type="entry name" value="PROTEIN TRANSLOCASE SUBUNIT SECD"/>
    <property type="match status" value="1"/>
</dbReference>
<evidence type="ECO:0000259" key="10">
    <source>
        <dbReference type="Pfam" id="PF02355"/>
    </source>
</evidence>
<evidence type="ECO:0000259" key="12">
    <source>
        <dbReference type="Pfam" id="PF22599"/>
    </source>
</evidence>
<comment type="caution">
    <text evidence="13">The sequence shown here is derived from an EMBL/GenBank/DDBJ whole genome shotgun (WGS) entry which is preliminary data.</text>
</comment>
<evidence type="ECO:0000256" key="2">
    <source>
        <dbReference type="ARBA" id="ARBA00022448"/>
    </source>
</evidence>
<feature type="domain" description="SecDF P1 head subdomain" evidence="12">
    <location>
        <begin position="147"/>
        <end position="243"/>
    </location>
</feature>
<feature type="transmembrane region" description="Helical" evidence="9">
    <location>
        <begin position="313"/>
        <end position="336"/>
    </location>
</feature>
<evidence type="ECO:0000256" key="7">
    <source>
        <dbReference type="ARBA" id="ARBA00023010"/>
    </source>
</evidence>
<keyword evidence="6 9" id="KW-1133">Transmembrane helix</keyword>
<evidence type="ECO:0000256" key="5">
    <source>
        <dbReference type="ARBA" id="ARBA00022927"/>
    </source>
</evidence>
<dbReference type="EMBL" id="JAGZCZ010000002">
    <property type="protein sequence ID" value="MBS5519095.1"/>
    <property type="molecule type" value="Genomic_DNA"/>
</dbReference>
<evidence type="ECO:0000313" key="14">
    <source>
        <dbReference type="Proteomes" id="UP000754226"/>
    </source>
</evidence>
<dbReference type="InterPro" id="IPR055344">
    <property type="entry name" value="SecD_SecF_C_bact"/>
</dbReference>
<gene>
    <name evidence="9 13" type="primary">secD</name>
    <name evidence="13" type="ORF">KHX13_01960</name>
</gene>
<dbReference type="InterPro" id="IPR048631">
    <property type="entry name" value="SecD_1st"/>
</dbReference>
<keyword evidence="5 9" id="KW-0653">Protein transport</keyword>
<evidence type="ECO:0000313" key="13">
    <source>
        <dbReference type="EMBL" id="MBS5519095.1"/>
    </source>
</evidence>
<feature type="transmembrane region" description="Helical" evidence="9">
    <location>
        <begin position="34"/>
        <end position="52"/>
    </location>
</feature>
<dbReference type="Pfam" id="PF21760">
    <property type="entry name" value="SecD_1st"/>
    <property type="match status" value="1"/>
</dbReference>
<accession>A0A943I0P7</accession>
<feature type="transmembrane region" description="Helical" evidence="9">
    <location>
        <begin position="388"/>
        <end position="412"/>
    </location>
</feature>
<dbReference type="HAMAP" id="MF_01463_B">
    <property type="entry name" value="SecD_B"/>
    <property type="match status" value="1"/>
</dbReference>
<dbReference type="Pfam" id="PF22599">
    <property type="entry name" value="SecDF_P1_head"/>
    <property type="match status" value="1"/>
</dbReference>
<dbReference type="InterPro" id="IPR048634">
    <property type="entry name" value="SecD_SecF_C"/>
</dbReference>
<feature type="transmembrane region" description="Helical" evidence="9">
    <location>
        <begin position="268"/>
        <end position="301"/>
    </location>
</feature>
<evidence type="ECO:0000256" key="3">
    <source>
        <dbReference type="ARBA" id="ARBA00022475"/>
    </source>
</evidence>
<keyword evidence="7 9" id="KW-0811">Translocation</keyword>
<keyword evidence="4 9" id="KW-0812">Transmembrane</keyword>
<protein>
    <recommendedName>
        <fullName evidence="9">Protein translocase subunit SecD</fullName>
    </recommendedName>
</protein>
<comment type="subunit">
    <text evidence="9">Forms a complex with SecF. Part of the essential Sec protein translocation apparatus which comprises SecA, SecYEG and auxiliary proteins SecDF. Other proteins may also be involved.</text>
</comment>
<evidence type="ECO:0000256" key="8">
    <source>
        <dbReference type="ARBA" id="ARBA00023136"/>
    </source>
</evidence>
<sequence length="440" mass="47448">MPFYGSLVFFLGCQASTKFCNPSRRNFILQQKNRIKLIVSVLAIIICFALLVKPLALSVKQGLDLQGGTHVVLQAEDTPEAKVDDDAMNRSISIIERRVNELGLTEPVIQRQGRDRIIVELPGVKDPEQAIAMLGKTAMLEFKDMEGHTVLTGKDLKDSKASADQSGRPVVTLQFNEEGAKKFAELTAKNVGNQIAILLDGKVLTAPRVSEPITGGNAQITGSQNAQEAEHLAILLRSGSLPIKLEVVENRTVGPTLGQDSKDKSVKAFAIGVAGVFIFMLLFYRLSGFIADVVLLLYTLLVLAVMKGLNATLTLPGIAGIILSIGMAVDANVLIFERFKEEVKAGKTLRAAVNAGFSRAFVTIMDSNVTTIMAAAVLFYLGTGPIRGFAVTLALGVLISMFTAITVTKFILNALVGSQFTKNPFFYGASLSKKDKEVEK</sequence>
<keyword evidence="3 9" id="KW-1003">Cell membrane</keyword>
<dbReference type="GO" id="GO:0006605">
    <property type="term" value="P:protein targeting"/>
    <property type="evidence" value="ECO:0007669"/>
    <property type="project" value="UniProtKB-UniRule"/>
</dbReference>
<keyword evidence="8 9" id="KW-0472">Membrane</keyword>
<dbReference type="GO" id="GO:0015450">
    <property type="term" value="F:protein-transporting ATPase activity"/>
    <property type="evidence" value="ECO:0007669"/>
    <property type="project" value="InterPro"/>
</dbReference>
<evidence type="ECO:0000256" key="6">
    <source>
        <dbReference type="ARBA" id="ARBA00022989"/>
    </source>
</evidence>
<dbReference type="Pfam" id="PF07549">
    <property type="entry name" value="Sec_GG"/>
    <property type="match status" value="1"/>
</dbReference>
<dbReference type="NCBIfam" id="TIGR01129">
    <property type="entry name" value="secD"/>
    <property type="match status" value="1"/>
</dbReference>
<evidence type="ECO:0000256" key="1">
    <source>
        <dbReference type="ARBA" id="ARBA00004651"/>
    </source>
</evidence>
<comment type="similarity">
    <text evidence="9">Belongs to the SecD/SecF family. SecD subfamily.</text>
</comment>
<evidence type="ECO:0000256" key="9">
    <source>
        <dbReference type="HAMAP-Rule" id="MF_01463"/>
    </source>
</evidence>
<dbReference type="SUPFAM" id="SSF82866">
    <property type="entry name" value="Multidrug efflux transporter AcrB transmembrane domain"/>
    <property type="match status" value="1"/>
</dbReference>
<dbReference type="PANTHER" id="PTHR30081">
    <property type="entry name" value="PROTEIN-EXPORT MEMBRANE PROTEIN SEC"/>
    <property type="match status" value="1"/>
</dbReference>
<dbReference type="Gene3D" id="1.20.1640.10">
    <property type="entry name" value="Multidrug efflux transporter AcrB transmembrane domain"/>
    <property type="match status" value="1"/>
</dbReference>
<evidence type="ECO:0000259" key="11">
    <source>
        <dbReference type="Pfam" id="PF21760"/>
    </source>
</evidence>
<comment type="function">
    <text evidence="9">Part of the Sec protein translocase complex. Interacts with the SecYEG preprotein conducting channel. SecDF uses the proton motive force (PMF) to complete protein translocation after the ATP-dependent function of SecA.</text>
</comment>
<comment type="caution">
    <text evidence="9">Lacks conserved residue(s) required for the propagation of feature annotation.</text>
</comment>
<proteinExistence type="inferred from homology"/>
<dbReference type="Pfam" id="PF02355">
    <property type="entry name" value="SecD_SecF_C"/>
    <property type="match status" value="1"/>
</dbReference>
<dbReference type="Gene3D" id="3.30.70.3220">
    <property type="match status" value="1"/>
</dbReference>
<dbReference type="FunFam" id="1.20.1640.10:FF:000004">
    <property type="entry name" value="Protein translocase subunit SecD"/>
    <property type="match status" value="1"/>
</dbReference>
<dbReference type="InterPro" id="IPR054384">
    <property type="entry name" value="SecDF_P1_head"/>
</dbReference>
<dbReference type="GO" id="GO:0065002">
    <property type="term" value="P:intracellular protein transmembrane transport"/>
    <property type="evidence" value="ECO:0007669"/>
    <property type="project" value="UniProtKB-UniRule"/>
</dbReference>
<dbReference type="InterPro" id="IPR022813">
    <property type="entry name" value="SecD/SecF_arch_bac"/>
</dbReference>
<feature type="domain" description="Protein translocase subunit SecDF P1" evidence="11">
    <location>
        <begin position="88"/>
        <end position="146"/>
    </location>
</feature>
<feature type="transmembrane region" description="Helical" evidence="9">
    <location>
        <begin position="357"/>
        <end position="382"/>
    </location>
</feature>
<dbReference type="InterPro" id="IPR022646">
    <property type="entry name" value="SecD/SecF_CS"/>
</dbReference>
<dbReference type="GO" id="GO:0043952">
    <property type="term" value="P:protein transport by the Sec complex"/>
    <property type="evidence" value="ECO:0007669"/>
    <property type="project" value="UniProtKB-UniRule"/>
</dbReference>
<dbReference type="GO" id="GO:0005886">
    <property type="term" value="C:plasma membrane"/>
    <property type="evidence" value="ECO:0007669"/>
    <property type="project" value="UniProtKB-SubCell"/>
</dbReference>
<dbReference type="Proteomes" id="UP000754226">
    <property type="component" value="Unassembled WGS sequence"/>
</dbReference>
<evidence type="ECO:0000256" key="4">
    <source>
        <dbReference type="ARBA" id="ARBA00022692"/>
    </source>
</evidence>
<keyword evidence="2 9" id="KW-0813">Transport</keyword>